<reference evidence="1 2" key="1">
    <citation type="submission" date="2013-11" db="EMBL/GenBank/DDBJ databases">
        <title>Genome sequencing of Stegodyphus mimosarum.</title>
        <authorList>
            <person name="Bechsgaard J."/>
        </authorList>
    </citation>
    <scope>NUCLEOTIDE SEQUENCE [LARGE SCALE GENOMIC DNA]</scope>
</reference>
<feature type="non-terminal residue" evidence="1">
    <location>
        <position position="86"/>
    </location>
</feature>
<keyword evidence="2" id="KW-1185">Reference proteome</keyword>
<accession>A0A087T3V4</accession>
<evidence type="ECO:0000313" key="1">
    <source>
        <dbReference type="EMBL" id="KFM59793.1"/>
    </source>
</evidence>
<dbReference type="EMBL" id="KK113276">
    <property type="protein sequence ID" value="KFM59793.1"/>
    <property type="molecule type" value="Genomic_DNA"/>
</dbReference>
<dbReference type="GO" id="GO:0003676">
    <property type="term" value="F:nucleic acid binding"/>
    <property type="evidence" value="ECO:0007669"/>
    <property type="project" value="InterPro"/>
</dbReference>
<name>A0A087T3V4_STEMI</name>
<proteinExistence type="predicted"/>
<dbReference type="OrthoDB" id="4843387at2759"/>
<gene>
    <name evidence="1" type="ORF">X975_02365</name>
</gene>
<dbReference type="InterPro" id="IPR036397">
    <property type="entry name" value="RNaseH_sf"/>
</dbReference>
<protein>
    <recommendedName>
        <fullName evidence="3">Tc1-like transposase DDE domain-containing protein</fullName>
    </recommendedName>
</protein>
<evidence type="ECO:0000313" key="2">
    <source>
        <dbReference type="Proteomes" id="UP000054359"/>
    </source>
</evidence>
<dbReference type="Gene3D" id="3.30.420.10">
    <property type="entry name" value="Ribonuclease H-like superfamily/Ribonuclease H"/>
    <property type="match status" value="1"/>
</dbReference>
<dbReference type="AlphaFoldDB" id="A0A087T3V4"/>
<organism evidence="1 2">
    <name type="scientific">Stegodyphus mimosarum</name>
    <name type="common">African social velvet spider</name>
    <dbReference type="NCBI Taxonomy" id="407821"/>
    <lineage>
        <taxon>Eukaryota</taxon>
        <taxon>Metazoa</taxon>
        <taxon>Ecdysozoa</taxon>
        <taxon>Arthropoda</taxon>
        <taxon>Chelicerata</taxon>
        <taxon>Arachnida</taxon>
        <taxon>Araneae</taxon>
        <taxon>Araneomorphae</taxon>
        <taxon>Entelegynae</taxon>
        <taxon>Eresoidea</taxon>
        <taxon>Eresidae</taxon>
        <taxon>Stegodyphus</taxon>
    </lineage>
</organism>
<evidence type="ECO:0008006" key="3">
    <source>
        <dbReference type="Google" id="ProtNLM"/>
    </source>
</evidence>
<dbReference type="Proteomes" id="UP000054359">
    <property type="component" value="Unassembled WGS sequence"/>
</dbReference>
<dbReference type="OMA" id="LPFMACH"/>
<sequence length="86" mass="9652">MVWSAISYDSRLSLVILRTSLTAQQYVDTILRPVALPFMACHPGAIFQQHNARPHHTAHISLDCLRAVDTLPWPARSPDLSPNKHV</sequence>